<sequence length="340" mass="38021">MKRKIKADKVRWGILGVGDVCEVKSAPAMQKIANSDVVAVMRRSGEKAKDYAERHGVGTWYDNADELINDPNVNAIYIATPPNAHKDLAIKAAKSGKPIYVEKPMARTTVECQEMIDVCKQANVPLYIAYYRRKLPNFEKLKSFLDDNAIGDIRMVNVQMFKTLDPDIVANITSSMQTNWRIDPNVSGGGYFFDLAAHQLDYLDYVLGPVKSVAGFAGNQARKYHAADIISSSFVFQNGIIGSGSWCFTVDDVSEKDQMTFIGSKGQITISFFGEPKIFLEKSGYPLETFEFELPYHIQQPLIQTIVDDLLGYGICPSTGDSAIRTNWVMEQMTKNYYAK</sequence>
<keyword evidence="1" id="KW-0560">Oxidoreductase</keyword>
<organism evidence="4 5">
    <name type="scientific">Maribacter algarum</name>
    <name type="common">ex Zhang et al. 2020</name>
    <dbReference type="NCBI Taxonomy" id="2578118"/>
    <lineage>
        <taxon>Bacteria</taxon>
        <taxon>Pseudomonadati</taxon>
        <taxon>Bacteroidota</taxon>
        <taxon>Flavobacteriia</taxon>
        <taxon>Flavobacteriales</taxon>
        <taxon>Flavobacteriaceae</taxon>
        <taxon>Maribacter</taxon>
    </lineage>
</organism>
<evidence type="ECO:0000313" key="5">
    <source>
        <dbReference type="Proteomes" id="UP000310314"/>
    </source>
</evidence>
<dbReference type="SUPFAM" id="SSF51735">
    <property type="entry name" value="NAD(P)-binding Rossmann-fold domains"/>
    <property type="match status" value="1"/>
</dbReference>
<accession>A0A5S3PRE0</accession>
<comment type="caution">
    <text evidence="4">The sequence shown here is derived from an EMBL/GenBank/DDBJ whole genome shotgun (WGS) entry which is preliminary data.</text>
</comment>
<dbReference type="GO" id="GO:0000166">
    <property type="term" value="F:nucleotide binding"/>
    <property type="evidence" value="ECO:0007669"/>
    <property type="project" value="InterPro"/>
</dbReference>
<evidence type="ECO:0000256" key="1">
    <source>
        <dbReference type="ARBA" id="ARBA00023002"/>
    </source>
</evidence>
<dbReference type="InterPro" id="IPR036291">
    <property type="entry name" value="NAD(P)-bd_dom_sf"/>
</dbReference>
<protein>
    <submittedName>
        <fullName evidence="4">Gfo/Idh/MocA family oxidoreductase</fullName>
    </submittedName>
</protein>
<gene>
    <name evidence="4" type="ORF">FEE95_12590</name>
</gene>
<dbReference type="Proteomes" id="UP000310314">
    <property type="component" value="Unassembled WGS sequence"/>
</dbReference>
<dbReference type="Gene3D" id="3.30.360.10">
    <property type="entry name" value="Dihydrodipicolinate Reductase, domain 2"/>
    <property type="match status" value="1"/>
</dbReference>
<evidence type="ECO:0000259" key="2">
    <source>
        <dbReference type="Pfam" id="PF01408"/>
    </source>
</evidence>
<dbReference type="InterPro" id="IPR050463">
    <property type="entry name" value="Gfo/Idh/MocA_oxidrdct_glycsds"/>
</dbReference>
<dbReference type="InterPro" id="IPR055170">
    <property type="entry name" value="GFO_IDH_MocA-like_dom"/>
</dbReference>
<feature type="domain" description="GFO/IDH/MocA-like oxidoreductase" evidence="3">
    <location>
        <begin position="138"/>
        <end position="268"/>
    </location>
</feature>
<dbReference type="OrthoDB" id="9795543at2"/>
<dbReference type="EMBL" id="VATY01000002">
    <property type="protein sequence ID" value="TMM57316.1"/>
    <property type="molecule type" value="Genomic_DNA"/>
</dbReference>
<dbReference type="InterPro" id="IPR000683">
    <property type="entry name" value="Gfo/Idh/MocA-like_OxRdtase_N"/>
</dbReference>
<dbReference type="GO" id="GO:0016491">
    <property type="term" value="F:oxidoreductase activity"/>
    <property type="evidence" value="ECO:0007669"/>
    <property type="project" value="UniProtKB-KW"/>
</dbReference>
<evidence type="ECO:0000313" key="4">
    <source>
        <dbReference type="EMBL" id="TMM57316.1"/>
    </source>
</evidence>
<dbReference type="Pfam" id="PF01408">
    <property type="entry name" value="GFO_IDH_MocA"/>
    <property type="match status" value="1"/>
</dbReference>
<feature type="domain" description="Gfo/Idh/MocA-like oxidoreductase N-terminal" evidence="2">
    <location>
        <begin position="10"/>
        <end position="129"/>
    </location>
</feature>
<dbReference type="PANTHER" id="PTHR43818">
    <property type="entry name" value="BCDNA.GH03377"/>
    <property type="match status" value="1"/>
</dbReference>
<evidence type="ECO:0000259" key="3">
    <source>
        <dbReference type="Pfam" id="PF22725"/>
    </source>
</evidence>
<dbReference type="Gene3D" id="3.40.50.720">
    <property type="entry name" value="NAD(P)-binding Rossmann-like Domain"/>
    <property type="match status" value="1"/>
</dbReference>
<proteinExistence type="predicted"/>
<name>A0A5S3PRE0_9FLAO</name>
<reference evidence="4 5" key="1">
    <citation type="submission" date="2019-05" db="EMBL/GenBank/DDBJ databases">
        <authorList>
            <person name="Zhang J.-Y."/>
            <person name="Feg X."/>
            <person name="Du Z.-J."/>
        </authorList>
    </citation>
    <scope>NUCLEOTIDE SEQUENCE [LARGE SCALE GENOMIC DNA]</scope>
    <source>
        <strain evidence="4 5">RZ26</strain>
    </source>
</reference>
<keyword evidence="5" id="KW-1185">Reference proteome</keyword>
<dbReference type="PANTHER" id="PTHR43818:SF11">
    <property type="entry name" value="BCDNA.GH03377"/>
    <property type="match status" value="1"/>
</dbReference>
<dbReference type="RefSeq" id="WP_138658299.1">
    <property type="nucleotide sequence ID" value="NZ_VATY01000002.1"/>
</dbReference>
<dbReference type="Pfam" id="PF22725">
    <property type="entry name" value="GFO_IDH_MocA_C3"/>
    <property type="match status" value="1"/>
</dbReference>
<dbReference type="SUPFAM" id="SSF55347">
    <property type="entry name" value="Glyceraldehyde-3-phosphate dehydrogenase-like, C-terminal domain"/>
    <property type="match status" value="1"/>
</dbReference>
<dbReference type="AlphaFoldDB" id="A0A5S3PRE0"/>